<keyword evidence="11 13" id="KW-0472">Membrane</keyword>
<dbReference type="EMBL" id="KZ613941">
    <property type="protein sequence ID" value="PMD44509.1"/>
    <property type="molecule type" value="Genomic_DNA"/>
</dbReference>
<evidence type="ECO:0000313" key="15">
    <source>
        <dbReference type="Proteomes" id="UP000235786"/>
    </source>
</evidence>
<evidence type="ECO:0000256" key="4">
    <source>
        <dbReference type="ARBA" id="ARBA00022617"/>
    </source>
</evidence>
<gene>
    <name evidence="14" type="ORF">L207DRAFT_421809</name>
</gene>
<keyword evidence="4 12" id="KW-0349">Heme</keyword>
<dbReference type="InterPro" id="IPR001128">
    <property type="entry name" value="Cyt_P450"/>
</dbReference>
<dbReference type="Gene3D" id="1.10.630.10">
    <property type="entry name" value="Cytochrome P450"/>
    <property type="match status" value="1"/>
</dbReference>
<comment type="subcellular location">
    <subcellularLocation>
        <location evidence="2">Membrane</location>
    </subcellularLocation>
</comment>
<dbReference type="GO" id="GO:1902181">
    <property type="term" value="P:verruculogen biosynthetic process"/>
    <property type="evidence" value="ECO:0007669"/>
    <property type="project" value="UniProtKB-ARBA"/>
</dbReference>
<dbReference type="GO" id="GO:0005506">
    <property type="term" value="F:iron ion binding"/>
    <property type="evidence" value="ECO:0007669"/>
    <property type="project" value="InterPro"/>
</dbReference>
<evidence type="ECO:0000256" key="1">
    <source>
        <dbReference type="ARBA" id="ARBA00001971"/>
    </source>
</evidence>
<dbReference type="CDD" id="cd11061">
    <property type="entry name" value="CYP67-like"/>
    <property type="match status" value="1"/>
</dbReference>
<keyword evidence="7 13" id="KW-1133">Transmembrane helix</keyword>
<dbReference type="PANTHER" id="PTHR24305:SF237">
    <property type="entry name" value="CYTOCHROME P450 MONOOXYGENASE ATNE-RELATED"/>
    <property type="match status" value="1"/>
</dbReference>
<feature type="binding site" description="axial binding residue" evidence="12">
    <location>
        <position position="447"/>
    </location>
    <ligand>
        <name>heme</name>
        <dbReference type="ChEBI" id="CHEBI:30413"/>
    </ligand>
    <ligandPart>
        <name>Fe</name>
        <dbReference type="ChEBI" id="CHEBI:18248"/>
    </ligandPart>
</feature>
<keyword evidence="6 12" id="KW-0479">Metal-binding</keyword>
<name>A0A2J6S157_HYAVF</name>
<dbReference type="PRINTS" id="PR00463">
    <property type="entry name" value="EP450I"/>
</dbReference>
<comment type="cofactor">
    <cofactor evidence="1 12">
        <name>heme</name>
        <dbReference type="ChEBI" id="CHEBI:30413"/>
    </cofactor>
</comment>
<organism evidence="14 15">
    <name type="scientific">Hyaloscypha variabilis (strain UAMH 11265 / GT02V1 / F)</name>
    <name type="common">Meliniomyces variabilis</name>
    <dbReference type="NCBI Taxonomy" id="1149755"/>
    <lineage>
        <taxon>Eukaryota</taxon>
        <taxon>Fungi</taxon>
        <taxon>Dikarya</taxon>
        <taxon>Ascomycota</taxon>
        <taxon>Pezizomycotina</taxon>
        <taxon>Leotiomycetes</taxon>
        <taxon>Helotiales</taxon>
        <taxon>Hyaloscyphaceae</taxon>
        <taxon>Hyaloscypha</taxon>
        <taxon>Hyaloscypha variabilis</taxon>
    </lineage>
</organism>
<dbReference type="AlphaFoldDB" id="A0A2J6S157"/>
<keyword evidence="15" id="KW-1185">Reference proteome</keyword>
<keyword evidence="10" id="KW-0503">Monooxygenase</keyword>
<evidence type="ECO:0000256" key="13">
    <source>
        <dbReference type="SAM" id="Phobius"/>
    </source>
</evidence>
<evidence type="ECO:0000256" key="2">
    <source>
        <dbReference type="ARBA" id="ARBA00004370"/>
    </source>
</evidence>
<evidence type="ECO:0000256" key="7">
    <source>
        <dbReference type="ARBA" id="ARBA00022989"/>
    </source>
</evidence>
<dbReference type="InterPro" id="IPR036396">
    <property type="entry name" value="Cyt_P450_sf"/>
</dbReference>
<dbReference type="PRINTS" id="PR00385">
    <property type="entry name" value="P450"/>
</dbReference>
<dbReference type="FunFam" id="1.10.630.10:FF:000063">
    <property type="entry name" value="Cytochrome P450 monooxygenase"/>
    <property type="match status" value="1"/>
</dbReference>
<keyword evidence="5 13" id="KW-0812">Transmembrane</keyword>
<evidence type="ECO:0000256" key="5">
    <source>
        <dbReference type="ARBA" id="ARBA00022692"/>
    </source>
</evidence>
<dbReference type="Pfam" id="PF00067">
    <property type="entry name" value="p450"/>
    <property type="match status" value="1"/>
</dbReference>
<dbReference type="OrthoDB" id="1470350at2759"/>
<reference evidence="14 15" key="1">
    <citation type="submission" date="2016-04" db="EMBL/GenBank/DDBJ databases">
        <title>A degradative enzymes factory behind the ericoid mycorrhizal symbiosis.</title>
        <authorList>
            <consortium name="DOE Joint Genome Institute"/>
            <person name="Martino E."/>
            <person name="Morin E."/>
            <person name="Grelet G."/>
            <person name="Kuo A."/>
            <person name="Kohler A."/>
            <person name="Daghino S."/>
            <person name="Barry K."/>
            <person name="Choi C."/>
            <person name="Cichocki N."/>
            <person name="Clum A."/>
            <person name="Copeland A."/>
            <person name="Hainaut M."/>
            <person name="Haridas S."/>
            <person name="Labutti K."/>
            <person name="Lindquist E."/>
            <person name="Lipzen A."/>
            <person name="Khouja H.-R."/>
            <person name="Murat C."/>
            <person name="Ohm R."/>
            <person name="Olson A."/>
            <person name="Spatafora J."/>
            <person name="Veneault-Fourrey C."/>
            <person name="Henrissat B."/>
            <person name="Grigoriev I."/>
            <person name="Martin F."/>
            <person name="Perotto S."/>
        </authorList>
    </citation>
    <scope>NUCLEOTIDE SEQUENCE [LARGE SCALE GENOMIC DNA]</scope>
    <source>
        <strain evidence="14 15">F</strain>
    </source>
</reference>
<evidence type="ECO:0000256" key="9">
    <source>
        <dbReference type="ARBA" id="ARBA00023004"/>
    </source>
</evidence>
<evidence type="ECO:0000313" key="14">
    <source>
        <dbReference type="EMBL" id="PMD44509.1"/>
    </source>
</evidence>
<dbReference type="GO" id="GO:0016020">
    <property type="term" value="C:membrane"/>
    <property type="evidence" value="ECO:0007669"/>
    <property type="project" value="UniProtKB-SubCell"/>
</dbReference>
<protein>
    <submittedName>
        <fullName evidence="14">Cytochrome P450</fullName>
    </submittedName>
</protein>
<evidence type="ECO:0000256" key="8">
    <source>
        <dbReference type="ARBA" id="ARBA00023002"/>
    </source>
</evidence>
<dbReference type="GO" id="GO:0004497">
    <property type="term" value="F:monooxygenase activity"/>
    <property type="evidence" value="ECO:0007669"/>
    <property type="project" value="UniProtKB-KW"/>
</dbReference>
<evidence type="ECO:0000256" key="12">
    <source>
        <dbReference type="PIRSR" id="PIRSR602401-1"/>
    </source>
</evidence>
<dbReference type="InterPro" id="IPR002401">
    <property type="entry name" value="Cyt_P450_E_grp-I"/>
</dbReference>
<dbReference type="STRING" id="1149755.A0A2J6S157"/>
<evidence type="ECO:0000256" key="10">
    <source>
        <dbReference type="ARBA" id="ARBA00023033"/>
    </source>
</evidence>
<feature type="transmembrane region" description="Helical" evidence="13">
    <location>
        <begin position="7"/>
        <end position="25"/>
    </location>
</feature>
<dbReference type="Proteomes" id="UP000235786">
    <property type="component" value="Unassembled WGS sequence"/>
</dbReference>
<dbReference type="PANTHER" id="PTHR24305">
    <property type="entry name" value="CYTOCHROME P450"/>
    <property type="match status" value="1"/>
</dbReference>
<sequence>MSIPTICALSIFIYILLLVTYRLYFHPLAKYPGPVFARMTDWYIVYHSWLANRHTNFHLLHQKYGEVVRFGPNRISVNSIEGLKAIYGSKANTQKSSTYSLVNKYVGYPSIETVINKEEHVRKRRNFQRALSDRALRTMELALSDKLRLFCKLLDASIVQDRNGIRNDAWSDAKDMAEWSGNLAFDIMGDFFFGRSFNVLEKVDHRYIPKAISDGTRLLYIVGNMPFLLKLQVEKIFFPGLLRGLYEYSGYSKNLAMSCLKGHSEKETSSVFQLLLRETEVENKGLACLPEIISESSLLLLAGFDTTGAALSNTLFHLVNNPPTYTRLCSEIRSTFSNEEEIKNGKLLTSCLYLRACIDESMRLSPPVGTVLPREILPGGLIVSNHYFAPGIEIGVPIYALHHSERYFTNAEDYKPERWMAGEGTSNEEQALQKAAFSPFSVGPRGCGGKNMAYLELTTVIAKLVWRYDFRFSDRMDAALSARQKQNKRDENSIDRVIAKSPGPFVEFRLRDV</sequence>
<keyword evidence="9 12" id="KW-0408">Iron</keyword>
<proteinExistence type="inferred from homology"/>
<keyword evidence="8" id="KW-0560">Oxidoreductase</keyword>
<evidence type="ECO:0000256" key="3">
    <source>
        <dbReference type="ARBA" id="ARBA00010617"/>
    </source>
</evidence>
<evidence type="ECO:0000256" key="6">
    <source>
        <dbReference type="ARBA" id="ARBA00022723"/>
    </source>
</evidence>
<dbReference type="GO" id="GO:0020037">
    <property type="term" value="F:heme binding"/>
    <property type="evidence" value="ECO:0007669"/>
    <property type="project" value="InterPro"/>
</dbReference>
<comment type="similarity">
    <text evidence="3">Belongs to the cytochrome P450 family.</text>
</comment>
<evidence type="ECO:0000256" key="11">
    <source>
        <dbReference type="ARBA" id="ARBA00023136"/>
    </source>
</evidence>
<dbReference type="GO" id="GO:0016705">
    <property type="term" value="F:oxidoreductase activity, acting on paired donors, with incorporation or reduction of molecular oxygen"/>
    <property type="evidence" value="ECO:0007669"/>
    <property type="project" value="InterPro"/>
</dbReference>
<accession>A0A2J6S157</accession>
<dbReference type="SUPFAM" id="SSF48264">
    <property type="entry name" value="Cytochrome P450"/>
    <property type="match status" value="1"/>
</dbReference>
<dbReference type="InterPro" id="IPR050121">
    <property type="entry name" value="Cytochrome_P450_monoxygenase"/>
</dbReference>